<dbReference type="PANTHER" id="PTHR10067">
    <property type="entry name" value="PHOSPHATIDYLSERINE DECARBOXYLASE"/>
    <property type="match status" value="1"/>
</dbReference>
<evidence type="ECO:0000313" key="13">
    <source>
        <dbReference type="EMBL" id="MBD1371025.1"/>
    </source>
</evidence>
<feature type="active site" description="Schiff-base intermediate with substrate; via pyruvic acid; for decarboxylase activity" evidence="12">
    <location>
        <position position="247"/>
    </location>
</feature>
<feature type="active site" description="Charge relay system; for autoendoproteolytic cleavage activity" evidence="12">
    <location>
        <position position="247"/>
    </location>
</feature>
<name>A0A926RSE1_9BACL</name>
<comment type="similarity">
    <text evidence="12">Belongs to the phosphatidylserine decarboxylase family. PSD-B subfamily. Prokaryotic type I sub-subfamily.</text>
</comment>
<dbReference type="AlphaFoldDB" id="A0A926RSE1"/>
<evidence type="ECO:0000256" key="4">
    <source>
        <dbReference type="ARBA" id="ARBA00022793"/>
    </source>
</evidence>
<feature type="site" description="Cleavage (non-hydrolytic); by autocatalysis" evidence="12">
    <location>
        <begin position="246"/>
        <end position="247"/>
    </location>
</feature>
<comment type="function">
    <text evidence="12">Catalyzes the formation of phosphatidylethanolamine (PtdEtn) from phosphatidylserine (PtdSer).</text>
</comment>
<dbReference type="Pfam" id="PF02666">
    <property type="entry name" value="PS_Dcarbxylase"/>
    <property type="match status" value="1"/>
</dbReference>
<keyword evidence="9 12" id="KW-0456">Lyase</keyword>
<feature type="modified residue" description="Pyruvic acid (Ser); by autocatalysis" evidence="12">
    <location>
        <position position="247"/>
    </location>
</feature>
<comment type="pathway">
    <text evidence="1">Lipid metabolism.</text>
</comment>
<sequence length="284" mass="32219">MNDKFIMYGLKLLPKKRLSRFIGSMARKSFSRHFIRLYMRLFSIDLSDVKKPIHEFEHLLDFFIRELKPGSRPIASDQDAIVSPVDGVISQFGTIRNGELIQAKGINYTLEELLDGNRAYIDQFNGGQFITIYLSPKDYHRIHAPVSGQVKQISYFPGALYPVNEAGVRLIPGLFAKNERLVTFIERESGPVALIKVGATNVGSIRLSFDDEIITNPAREKQKLDKLYHPPISFAKGDEVGWFEFGSTIILLFRPNQMKWMDAIEEGKSVRMGECIAQSDISNS</sequence>
<comment type="caution">
    <text evidence="13">The sequence shown here is derived from an EMBL/GenBank/DDBJ whole genome shotgun (WGS) entry which is preliminary data.</text>
</comment>
<comment type="PTM">
    <text evidence="12">Is synthesized initially as an inactive proenzyme. Formation of the active enzyme involves a self-maturation process in which the active site pyruvoyl group is generated from an internal serine residue via an autocatalytic post-translational modification. Two non-identical subunits are generated from the proenzyme in this reaction, and the pyruvate is formed at the N-terminus of the alpha chain, which is derived from the carboxyl end of the proenzyme. The autoendoproteolytic cleavage occurs by a canonical serine protease mechanism, in which the side chain hydroxyl group of the serine supplies its oxygen atom to form the C-terminus of the beta chain, while the remainder of the serine residue undergoes an oxidative deamination to produce ammonia and the pyruvoyl prosthetic group on the alpha chain. During this reaction, the Ser that is part of the protease active site of the proenzyme becomes the pyruvoyl prosthetic group, which constitutes an essential element of the active site of the mature decarboxylase.</text>
</comment>
<evidence type="ECO:0000256" key="8">
    <source>
        <dbReference type="ARBA" id="ARBA00023209"/>
    </source>
</evidence>
<dbReference type="EC" id="4.1.1.65" evidence="12"/>
<dbReference type="PANTHER" id="PTHR10067:SF6">
    <property type="entry name" value="PHOSPHATIDYLSERINE DECARBOXYLASE PROENZYME, MITOCHONDRIAL"/>
    <property type="match status" value="1"/>
</dbReference>
<keyword evidence="11 12" id="KW-0670">Pyruvate</keyword>
<evidence type="ECO:0000256" key="12">
    <source>
        <dbReference type="HAMAP-Rule" id="MF_00662"/>
    </source>
</evidence>
<comment type="subcellular location">
    <subcellularLocation>
        <location evidence="12">Cell membrane</location>
        <topology evidence="12">Peripheral membrane protein</topology>
    </subcellularLocation>
</comment>
<reference evidence="13" key="1">
    <citation type="submission" date="2020-09" db="EMBL/GenBank/DDBJ databases">
        <title>A novel bacterium of genus Hazenella, isolated from South China Sea.</title>
        <authorList>
            <person name="Huang H."/>
            <person name="Mo K."/>
            <person name="Hu Y."/>
        </authorList>
    </citation>
    <scope>NUCLEOTIDE SEQUENCE</scope>
    <source>
        <strain evidence="13">IB182357</strain>
    </source>
</reference>
<dbReference type="HAMAP" id="MF_00662">
    <property type="entry name" value="PS_decarb_PSD_B_type1"/>
    <property type="match status" value="1"/>
</dbReference>
<organism evidence="13 14">
    <name type="scientific">Polycladospora coralii</name>
    <dbReference type="NCBI Taxonomy" id="2771432"/>
    <lineage>
        <taxon>Bacteria</taxon>
        <taxon>Bacillati</taxon>
        <taxon>Bacillota</taxon>
        <taxon>Bacilli</taxon>
        <taxon>Bacillales</taxon>
        <taxon>Thermoactinomycetaceae</taxon>
        <taxon>Polycladospora</taxon>
    </lineage>
</organism>
<evidence type="ECO:0000256" key="1">
    <source>
        <dbReference type="ARBA" id="ARBA00005189"/>
    </source>
</evidence>
<keyword evidence="7 12" id="KW-0865">Zymogen</keyword>
<evidence type="ECO:0000256" key="9">
    <source>
        <dbReference type="ARBA" id="ARBA00023239"/>
    </source>
</evidence>
<comment type="cofactor">
    <cofactor evidence="12">
        <name>pyruvate</name>
        <dbReference type="ChEBI" id="CHEBI:15361"/>
    </cofactor>
    <text evidence="12">Binds 1 pyruvoyl group covalently per subunit.</text>
</comment>
<dbReference type="GO" id="GO:0005886">
    <property type="term" value="C:plasma membrane"/>
    <property type="evidence" value="ECO:0007669"/>
    <property type="project" value="UniProtKB-SubCell"/>
</dbReference>
<evidence type="ECO:0000256" key="11">
    <source>
        <dbReference type="ARBA" id="ARBA00023317"/>
    </source>
</evidence>
<keyword evidence="6 12" id="KW-0472">Membrane</keyword>
<evidence type="ECO:0000256" key="7">
    <source>
        <dbReference type="ARBA" id="ARBA00023145"/>
    </source>
</evidence>
<dbReference type="GO" id="GO:0004609">
    <property type="term" value="F:phosphatidylserine decarboxylase activity"/>
    <property type="evidence" value="ECO:0007669"/>
    <property type="project" value="UniProtKB-UniRule"/>
</dbReference>
<keyword evidence="5 12" id="KW-0443">Lipid metabolism</keyword>
<evidence type="ECO:0000256" key="5">
    <source>
        <dbReference type="ARBA" id="ARBA00023098"/>
    </source>
</evidence>
<evidence type="ECO:0000256" key="6">
    <source>
        <dbReference type="ARBA" id="ARBA00023136"/>
    </source>
</evidence>
<dbReference type="NCBIfam" id="TIGR00163">
    <property type="entry name" value="PS_decarb"/>
    <property type="match status" value="1"/>
</dbReference>
<keyword evidence="3 12" id="KW-0444">Lipid biosynthesis</keyword>
<keyword evidence="10 12" id="KW-1208">Phospholipid metabolism</keyword>
<evidence type="ECO:0000256" key="10">
    <source>
        <dbReference type="ARBA" id="ARBA00023264"/>
    </source>
</evidence>
<keyword evidence="14" id="KW-1185">Reference proteome</keyword>
<keyword evidence="4 12" id="KW-0210">Decarboxylase</keyword>
<dbReference type="Proteomes" id="UP000661691">
    <property type="component" value="Unassembled WGS sequence"/>
</dbReference>
<dbReference type="InterPro" id="IPR003817">
    <property type="entry name" value="PS_Dcarbxylase"/>
</dbReference>
<feature type="active site" description="Charge relay system; for autoendoproteolytic cleavage activity" evidence="12">
    <location>
        <position position="143"/>
    </location>
</feature>
<feature type="active site" description="Charge relay system; for autoendoproteolytic cleavage activity" evidence="12">
    <location>
        <position position="86"/>
    </location>
</feature>
<gene>
    <name evidence="12 13" type="primary">psd</name>
    <name evidence="13" type="ORF">IC620_01450</name>
</gene>
<evidence type="ECO:0000256" key="2">
    <source>
        <dbReference type="ARBA" id="ARBA00022475"/>
    </source>
</evidence>
<accession>A0A926RSE1</accession>
<evidence type="ECO:0000313" key="14">
    <source>
        <dbReference type="Proteomes" id="UP000661691"/>
    </source>
</evidence>
<feature type="chain" id="PRO_5038183248" description="Phosphatidylserine decarboxylase alpha chain" evidence="12">
    <location>
        <begin position="247"/>
        <end position="284"/>
    </location>
</feature>
<protein>
    <recommendedName>
        <fullName evidence="12">Phosphatidylserine decarboxylase proenzyme</fullName>
        <ecNumber evidence="12">4.1.1.65</ecNumber>
    </recommendedName>
    <component>
        <recommendedName>
            <fullName evidence="12">Phosphatidylserine decarboxylase alpha chain</fullName>
        </recommendedName>
    </component>
    <component>
        <recommendedName>
            <fullName evidence="12">Phosphatidylserine decarboxylase beta chain</fullName>
        </recommendedName>
    </component>
</protein>
<comment type="subunit">
    <text evidence="12">Heterodimer of a large membrane-associated beta subunit and a small pyruvoyl-containing alpha subunit.</text>
</comment>
<keyword evidence="2 12" id="KW-1003">Cell membrane</keyword>
<evidence type="ECO:0000256" key="3">
    <source>
        <dbReference type="ARBA" id="ARBA00022516"/>
    </source>
</evidence>
<comment type="pathway">
    <text evidence="12">Phospholipid metabolism; phosphatidylethanolamine biosynthesis; phosphatidylethanolamine from CDP-diacylglycerol: step 2/2.</text>
</comment>
<dbReference type="EMBL" id="JACXAH010000002">
    <property type="protein sequence ID" value="MBD1371025.1"/>
    <property type="molecule type" value="Genomic_DNA"/>
</dbReference>
<dbReference type="InterPro" id="IPR033177">
    <property type="entry name" value="PSD-B"/>
</dbReference>
<dbReference type="GO" id="GO:0006646">
    <property type="term" value="P:phosphatidylethanolamine biosynthetic process"/>
    <property type="evidence" value="ECO:0007669"/>
    <property type="project" value="UniProtKB-UniRule"/>
</dbReference>
<dbReference type="InterPro" id="IPR033178">
    <property type="entry name" value="PSD_type1_pro"/>
</dbReference>
<proteinExistence type="inferred from homology"/>
<feature type="chain" id="PRO_5038183250" description="Phosphatidylserine decarboxylase beta chain" evidence="12">
    <location>
        <begin position="1"/>
        <end position="246"/>
    </location>
</feature>
<keyword evidence="8 12" id="KW-0594">Phospholipid biosynthesis</keyword>
<comment type="catalytic activity">
    <reaction evidence="12">
        <text>a 1,2-diacyl-sn-glycero-3-phospho-L-serine + H(+) = a 1,2-diacyl-sn-glycero-3-phosphoethanolamine + CO2</text>
        <dbReference type="Rhea" id="RHEA:20828"/>
        <dbReference type="ChEBI" id="CHEBI:15378"/>
        <dbReference type="ChEBI" id="CHEBI:16526"/>
        <dbReference type="ChEBI" id="CHEBI:57262"/>
        <dbReference type="ChEBI" id="CHEBI:64612"/>
        <dbReference type="EC" id="4.1.1.65"/>
    </reaction>
</comment>